<dbReference type="Proteomes" id="UP000002612">
    <property type="component" value="Chromosome"/>
</dbReference>
<dbReference type="Pfam" id="PF01925">
    <property type="entry name" value="TauE"/>
    <property type="match status" value="1"/>
</dbReference>
<reference evidence="8" key="1">
    <citation type="journal article" date="2006" name="J. Bacteriol.">
        <title>Pathogenomic sequence analysis of Bacillus cereus and Bacillus thuringiensis isolates closely related to Bacillus anthracis.</title>
        <authorList>
            <person name="Han C.S."/>
            <person name="Xie G."/>
            <person name="Challacombe J.F."/>
            <person name="Altherr M.R."/>
            <person name="Bhotika S.S."/>
            <person name="Brown N."/>
            <person name="Bruce D."/>
            <person name="Campbell C.S."/>
            <person name="Campbell M.L."/>
            <person name="Chen J."/>
            <person name="Chertkov O."/>
            <person name="Cleland C."/>
            <person name="Dimitrijevic M."/>
            <person name="Doggett N.A."/>
            <person name="Fawcett J.J."/>
            <person name="Glavina T."/>
            <person name="Goodwin L.A."/>
            <person name="Green L.D."/>
            <person name="Hill K.K."/>
            <person name="Hitchcock P."/>
            <person name="Jackson P.J."/>
            <person name="Keim P."/>
            <person name="Kewalramani A.R."/>
            <person name="Longmire J."/>
            <person name="Lucas S."/>
            <person name="Malfatti S."/>
            <person name="McMurry K."/>
            <person name="Meincke L.J."/>
            <person name="Misra M."/>
            <person name="Moseman B.L."/>
            <person name="Mundt M."/>
            <person name="Munk A.C."/>
            <person name="Okinaka R.T."/>
            <person name="Parson-Quintana B."/>
            <person name="Reilly L.P."/>
            <person name="Richardson P."/>
            <person name="Robinson D.L."/>
            <person name="Rubin E."/>
            <person name="Saunders E."/>
            <person name="Tapia R."/>
            <person name="Tesmer J.G."/>
            <person name="Thayer N."/>
            <person name="Thompson L.S."/>
            <person name="Tice H."/>
            <person name="Ticknor L.O."/>
            <person name="Wills P.L."/>
            <person name="Brettin T.S."/>
            <person name="Gilna P."/>
        </authorList>
    </citation>
    <scope>NUCLEOTIDE SEQUENCE [LARGE SCALE GENOMIC DNA]</scope>
    <source>
        <strain evidence="8">ZK / E33L</strain>
    </source>
</reference>
<evidence type="ECO:0000256" key="2">
    <source>
        <dbReference type="ARBA" id="ARBA00009142"/>
    </source>
</evidence>
<feature type="transmembrane region" description="Helical" evidence="6">
    <location>
        <begin position="27"/>
        <end position="49"/>
    </location>
</feature>
<accession>Q639N8</accession>
<dbReference type="EMBL" id="CP000001">
    <property type="protein sequence ID" value="AAU17467.1"/>
    <property type="molecule type" value="Genomic_DNA"/>
</dbReference>
<keyword evidence="4 6" id="KW-1133">Transmembrane helix</keyword>
<evidence type="ECO:0000313" key="7">
    <source>
        <dbReference type="EMBL" id="AAU17467.1"/>
    </source>
</evidence>
<sequence>MRYEIQVPAFVLPLPPVCHELRERDDQIVTCLSPLSLHPFIVYFIFISFNSKNFKTQLIYTINMYYNETNFNIADWKNQRHFSHTGKVPFSFTITGGFFMQKLIVFAIIGFFAQLIDGALGMAYGVTSTSLLLMFGIAPAVASASVHLAEVVTTAASGASHLKFGNVDKYTVSRLTLPGAIGAFVGACFLSNLPGDVIKPYISLFLFTLGVYILLRFIIQKQIVTSNKRMSAKQLVPLGLFAGFVDSTGGGGWGPITTPVLLARGNEARKVIGSVDTSEFPVSLAATIGFFISLGWEQVSWVWVFALMLGGIVAAPIAAWLVRIVPSHLLGVLVGGLIIFTNIRTLLTTFKVDPTIISLSYVAVGLVVIISIFIAVRNHSNRSNASTAQYPNDQKQMLP</sequence>
<evidence type="ECO:0000256" key="5">
    <source>
        <dbReference type="ARBA" id="ARBA00023136"/>
    </source>
</evidence>
<dbReference type="InterPro" id="IPR002781">
    <property type="entry name" value="TM_pro_TauE-like"/>
</dbReference>
<keyword evidence="6" id="KW-1003">Cell membrane</keyword>
<evidence type="ECO:0000256" key="6">
    <source>
        <dbReference type="RuleBase" id="RU363041"/>
    </source>
</evidence>
<protein>
    <recommendedName>
        <fullName evidence="6">Probable membrane transporter protein</fullName>
    </recommendedName>
</protein>
<evidence type="ECO:0000256" key="3">
    <source>
        <dbReference type="ARBA" id="ARBA00022692"/>
    </source>
</evidence>
<dbReference type="GO" id="GO:0005886">
    <property type="term" value="C:plasma membrane"/>
    <property type="evidence" value="ECO:0007669"/>
    <property type="project" value="UniProtKB-SubCell"/>
</dbReference>
<evidence type="ECO:0000256" key="1">
    <source>
        <dbReference type="ARBA" id="ARBA00004141"/>
    </source>
</evidence>
<dbReference type="AlphaFoldDB" id="Q639N8"/>
<comment type="similarity">
    <text evidence="2 6">Belongs to the 4-toluene sulfonate uptake permease (TSUP) (TC 2.A.102) family.</text>
</comment>
<feature type="transmembrane region" description="Helical" evidence="6">
    <location>
        <begin position="131"/>
        <end position="154"/>
    </location>
</feature>
<gene>
    <name evidence="7" type="ordered locus">BCE33L2791</name>
</gene>
<evidence type="ECO:0000256" key="4">
    <source>
        <dbReference type="ARBA" id="ARBA00022989"/>
    </source>
</evidence>
<feature type="transmembrane region" description="Helical" evidence="6">
    <location>
        <begin position="302"/>
        <end position="322"/>
    </location>
</feature>
<feature type="transmembrane region" description="Helical" evidence="6">
    <location>
        <begin position="356"/>
        <end position="376"/>
    </location>
</feature>
<dbReference type="InterPro" id="IPR051598">
    <property type="entry name" value="TSUP/Inactive_protease-like"/>
</dbReference>
<feature type="transmembrane region" description="Helical" evidence="6">
    <location>
        <begin position="201"/>
        <end position="219"/>
    </location>
</feature>
<keyword evidence="5 6" id="KW-0472">Membrane</keyword>
<dbReference type="PANTHER" id="PTHR43701:SF12">
    <property type="entry name" value="MEMBRANE TRANSPORTER PROTEIN YTNM-RELATED"/>
    <property type="match status" value="1"/>
</dbReference>
<feature type="transmembrane region" description="Helical" evidence="6">
    <location>
        <begin position="329"/>
        <end position="350"/>
    </location>
</feature>
<comment type="subcellular location">
    <subcellularLocation>
        <location evidence="6">Cell membrane</location>
        <topology evidence="6">Multi-pass membrane protein</topology>
    </subcellularLocation>
    <subcellularLocation>
        <location evidence="1">Membrane</location>
        <topology evidence="1">Multi-pass membrane protein</topology>
    </subcellularLocation>
</comment>
<proteinExistence type="inferred from homology"/>
<organism evidence="7 8">
    <name type="scientific">Bacillus cereus (strain ZK / E33L)</name>
    <dbReference type="NCBI Taxonomy" id="288681"/>
    <lineage>
        <taxon>Bacteria</taxon>
        <taxon>Bacillati</taxon>
        <taxon>Bacillota</taxon>
        <taxon>Bacilli</taxon>
        <taxon>Bacillales</taxon>
        <taxon>Bacillaceae</taxon>
        <taxon>Bacillus</taxon>
        <taxon>Bacillus cereus group</taxon>
    </lineage>
</organism>
<evidence type="ECO:0000313" key="8">
    <source>
        <dbReference type="Proteomes" id="UP000002612"/>
    </source>
</evidence>
<dbReference type="KEGG" id="bcz:BCE33L2791"/>
<name>Q639N8_BACCZ</name>
<dbReference type="PANTHER" id="PTHR43701">
    <property type="entry name" value="MEMBRANE TRANSPORTER PROTEIN MJ0441-RELATED"/>
    <property type="match status" value="1"/>
</dbReference>
<keyword evidence="3 6" id="KW-0812">Transmembrane</keyword>